<dbReference type="EMBL" id="SDMP01000013">
    <property type="protein sequence ID" value="RYR22511.1"/>
    <property type="molecule type" value="Genomic_DNA"/>
</dbReference>
<reference evidence="2 3" key="1">
    <citation type="submission" date="2019-01" db="EMBL/GenBank/DDBJ databases">
        <title>Sequencing of cultivated peanut Arachis hypogaea provides insights into genome evolution and oil improvement.</title>
        <authorList>
            <person name="Chen X."/>
        </authorList>
    </citation>
    <scope>NUCLEOTIDE SEQUENCE [LARGE SCALE GENOMIC DNA]</scope>
    <source>
        <strain evidence="3">cv. Fuhuasheng</strain>
        <tissue evidence="2">Leaves</tissue>
    </source>
</reference>
<dbReference type="Proteomes" id="UP000289738">
    <property type="component" value="Chromosome B03"/>
</dbReference>
<sequence length="96" mass="10777">MDDDNEEQEPHSPHISPPNPLPQEQPQSSSQYVPQTQFTHHFQYINNIGDIFLALSESIFSQITHLSSSNEMIKGITTSSGFSQINFTPSDVCNKI</sequence>
<organism evidence="2 3">
    <name type="scientific">Arachis hypogaea</name>
    <name type="common">Peanut</name>
    <dbReference type="NCBI Taxonomy" id="3818"/>
    <lineage>
        <taxon>Eukaryota</taxon>
        <taxon>Viridiplantae</taxon>
        <taxon>Streptophyta</taxon>
        <taxon>Embryophyta</taxon>
        <taxon>Tracheophyta</taxon>
        <taxon>Spermatophyta</taxon>
        <taxon>Magnoliopsida</taxon>
        <taxon>eudicotyledons</taxon>
        <taxon>Gunneridae</taxon>
        <taxon>Pentapetalae</taxon>
        <taxon>rosids</taxon>
        <taxon>fabids</taxon>
        <taxon>Fabales</taxon>
        <taxon>Fabaceae</taxon>
        <taxon>Papilionoideae</taxon>
        <taxon>50 kb inversion clade</taxon>
        <taxon>dalbergioids sensu lato</taxon>
        <taxon>Dalbergieae</taxon>
        <taxon>Pterocarpus clade</taxon>
        <taxon>Arachis</taxon>
    </lineage>
</organism>
<accession>A0A445A7S6</accession>
<evidence type="ECO:0000313" key="2">
    <source>
        <dbReference type="EMBL" id="RYR22511.1"/>
    </source>
</evidence>
<evidence type="ECO:0000313" key="3">
    <source>
        <dbReference type="Proteomes" id="UP000289738"/>
    </source>
</evidence>
<gene>
    <name evidence="2" type="ORF">Ahy_B03g067816</name>
</gene>
<comment type="caution">
    <text evidence="2">The sequence shown here is derived from an EMBL/GenBank/DDBJ whole genome shotgun (WGS) entry which is preliminary data.</text>
</comment>
<name>A0A445A7S6_ARAHY</name>
<feature type="region of interest" description="Disordered" evidence="1">
    <location>
        <begin position="1"/>
        <end position="34"/>
    </location>
</feature>
<protein>
    <submittedName>
        <fullName evidence="2">Uncharacterized protein</fullName>
    </submittedName>
</protein>
<dbReference type="AlphaFoldDB" id="A0A445A7S6"/>
<feature type="compositionally biased region" description="Low complexity" evidence="1">
    <location>
        <begin position="24"/>
        <end position="34"/>
    </location>
</feature>
<evidence type="ECO:0000256" key="1">
    <source>
        <dbReference type="SAM" id="MobiDB-lite"/>
    </source>
</evidence>
<proteinExistence type="predicted"/>
<keyword evidence="3" id="KW-1185">Reference proteome</keyword>